<gene>
    <name evidence="8" type="ORF">SAMN04489796_101187</name>
</gene>
<feature type="transmembrane region" description="Helical" evidence="7">
    <location>
        <begin position="119"/>
        <end position="148"/>
    </location>
</feature>
<organism evidence="8 9">
    <name type="scientific">Winogradskyella thalassocola</name>
    <dbReference type="NCBI Taxonomy" id="262004"/>
    <lineage>
        <taxon>Bacteria</taxon>
        <taxon>Pseudomonadati</taxon>
        <taxon>Bacteroidota</taxon>
        <taxon>Flavobacteriia</taxon>
        <taxon>Flavobacteriales</taxon>
        <taxon>Flavobacteriaceae</taxon>
        <taxon>Winogradskyella</taxon>
    </lineage>
</organism>
<dbReference type="PANTHER" id="PTHR11706:SF33">
    <property type="entry name" value="NATURAL RESISTANCE-ASSOCIATED MACROPHAGE PROTEIN 2"/>
    <property type="match status" value="1"/>
</dbReference>
<dbReference type="STRING" id="262004.SAMN04489796_101187"/>
<keyword evidence="2" id="KW-0813">Transport</keyword>
<proteinExistence type="predicted"/>
<accession>A0A1G7VYR0</accession>
<evidence type="ECO:0000256" key="1">
    <source>
        <dbReference type="ARBA" id="ARBA00004141"/>
    </source>
</evidence>
<dbReference type="PANTHER" id="PTHR11706">
    <property type="entry name" value="SOLUTE CARRIER PROTEIN FAMILY 11 MEMBER"/>
    <property type="match status" value="1"/>
</dbReference>
<keyword evidence="5 7" id="KW-1133">Transmembrane helix</keyword>
<evidence type="ECO:0000256" key="6">
    <source>
        <dbReference type="ARBA" id="ARBA00023136"/>
    </source>
</evidence>
<dbReference type="GO" id="GO:0015293">
    <property type="term" value="F:symporter activity"/>
    <property type="evidence" value="ECO:0007669"/>
    <property type="project" value="UniProtKB-KW"/>
</dbReference>
<feature type="transmembrane region" description="Helical" evidence="7">
    <location>
        <begin position="160"/>
        <end position="180"/>
    </location>
</feature>
<dbReference type="Pfam" id="PF01566">
    <property type="entry name" value="Nramp"/>
    <property type="match status" value="1"/>
</dbReference>
<feature type="transmembrane region" description="Helical" evidence="7">
    <location>
        <begin position="40"/>
        <end position="58"/>
    </location>
</feature>
<dbReference type="GO" id="GO:0034755">
    <property type="term" value="P:iron ion transmembrane transport"/>
    <property type="evidence" value="ECO:0007669"/>
    <property type="project" value="TreeGrafter"/>
</dbReference>
<name>A0A1G7VYR0_9FLAO</name>
<dbReference type="AlphaFoldDB" id="A0A1G7VYR0"/>
<evidence type="ECO:0000256" key="4">
    <source>
        <dbReference type="ARBA" id="ARBA00022847"/>
    </source>
</evidence>
<feature type="transmembrane region" description="Helical" evidence="7">
    <location>
        <begin position="422"/>
        <end position="447"/>
    </location>
</feature>
<evidence type="ECO:0000256" key="5">
    <source>
        <dbReference type="ARBA" id="ARBA00022989"/>
    </source>
</evidence>
<feature type="transmembrane region" description="Helical" evidence="7">
    <location>
        <begin position="364"/>
        <end position="382"/>
    </location>
</feature>
<feature type="transmembrane region" description="Helical" evidence="7">
    <location>
        <begin position="234"/>
        <end position="255"/>
    </location>
</feature>
<keyword evidence="6 7" id="KW-0472">Membrane</keyword>
<feature type="transmembrane region" description="Helical" evidence="7">
    <location>
        <begin position="388"/>
        <end position="410"/>
    </location>
</feature>
<dbReference type="GO" id="GO:0005886">
    <property type="term" value="C:plasma membrane"/>
    <property type="evidence" value="ECO:0007669"/>
    <property type="project" value="TreeGrafter"/>
</dbReference>
<dbReference type="NCBIfam" id="NF037982">
    <property type="entry name" value="Nramp_1"/>
    <property type="match status" value="1"/>
</dbReference>
<feature type="transmembrane region" description="Helical" evidence="7">
    <location>
        <begin position="319"/>
        <end position="343"/>
    </location>
</feature>
<dbReference type="InterPro" id="IPR001046">
    <property type="entry name" value="NRAMP_fam"/>
</dbReference>
<evidence type="ECO:0000256" key="3">
    <source>
        <dbReference type="ARBA" id="ARBA00022692"/>
    </source>
</evidence>
<evidence type="ECO:0000313" key="9">
    <source>
        <dbReference type="Proteomes" id="UP000199492"/>
    </source>
</evidence>
<keyword evidence="3 7" id="KW-0812">Transmembrane</keyword>
<feature type="transmembrane region" description="Helical" evidence="7">
    <location>
        <begin position="78"/>
        <end position="98"/>
    </location>
</feature>
<keyword evidence="4" id="KW-0769">Symport</keyword>
<sequence length="450" mass="48877">MILEKVITPTGIRHEQLTTKNQYTINMEATTPKKSFLKKIIAVILGFGPGIFAIGYTIGTGSVTSMIVAGSKFNMQLLWVLLISCIFSGILMFAYGNYALLTGETALFGFKKHFKLGKVLAIAIIIGITFGQWNSLMGILGISSNIIFEILAVNFEGLSAYKYETVLITAIVIIVTFYLLMLVGKYTFFEKILVIFVTLMGMSFVLSLCFVQPLTIDVVKGLLPTIPDVPGGKMLVAAFVGTTMASATFLSRPLFVKGKGWTIKNLGQQKRDSITAAVLIFIISGVIMAVAAGALYYQGKEVTQVLDMANTLEPVAGKWAVTIFFFGALSAGLSSIFPCLLIAPLLIADYQSGELDTNSKQFRIITFIACLVALIGPAFGANPIEIQILSQVFNVFVLPIVILGIILMLSNKKVMNDYKTSLGVYIGLYAALFFSLVISYNGVVALLDYF</sequence>
<protein>
    <submittedName>
        <fullName evidence="8">Mn2+ and Fe2+ transporters of the NRAMP family</fullName>
    </submittedName>
</protein>
<dbReference type="Proteomes" id="UP000199492">
    <property type="component" value="Unassembled WGS sequence"/>
</dbReference>
<evidence type="ECO:0000256" key="2">
    <source>
        <dbReference type="ARBA" id="ARBA00022448"/>
    </source>
</evidence>
<dbReference type="EMBL" id="FNCZ01000001">
    <property type="protein sequence ID" value="SDG64579.1"/>
    <property type="molecule type" value="Genomic_DNA"/>
</dbReference>
<evidence type="ECO:0000313" key="8">
    <source>
        <dbReference type="EMBL" id="SDG64579.1"/>
    </source>
</evidence>
<dbReference type="GO" id="GO:0015086">
    <property type="term" value="F:cadmium ion transmembrane transporter activity"/>
    <property type="evidence" value="ECO:0007669"/>
    <property type="project" value="TreeGrafter"/>
</dbReference>
<reference evidence="9" key="1">
    <citation type="submission" date="2016-10" db="EMBL/GenBank/DDBJ databases">
        <authorList>
            <person name="Varghese N."/>
            <person name="Submissions S."/>
        </authorList>
    </citation>
    <scope>NUCLEOTIDE SEQUENCE [LARGE SCALE GENOMIC DNA]</scope>
    <source>
        <strain evidence="9">DSM 15363</strain>
    </source>
</reference>
<comment type="subcellular location">
    <subcellularLocation>
        <location evidence="1">Membrane</location>
        <topology evidence="1">Multi-pass membrane protein</topology>
    </subcellularLocation>
</comment>
<evidence type="ECO:0000256" key="7">
    <source>
        <dbReference type="SAM" id="Phobius"/>
    </source>
</evidence>
<dbReference type="GO" id="GO:0005384">
    <property type="term" value="F:manganese ion transmembrane transporter activity"/>
    <property type="evidence" value="ECO:0007669"/>
    <property type="project" value="TreeGrafter"/>
</dbReference>
<keyword evidence="9" id="KW-1185">Reference proteome</keyword>
<feature type="transmembrane region" description="Helical" evidence="7">
    <location>
        <begin position="192"/>
        <end position="214"/>
    </location>
</feature>
<feature type="transmembrane region" description="Helical" evidence="7">
    <location>
        <begin position="276"/>
        <end position="299"/>
    </location>
</feature>